<dbReference type="Proteomes" id="UP001501358">
    <property type="component" value="Unassembled WGS sequence"/>
</dbReference>
<comment type="caution">
    <text evidence="2">The sequence shown here is derived from an EMBL/GenBank/DDBJ whole genome shotgun (WGS) entry which is preliminary data.</text>
</comment>
<accession>A0ABP6A1I0</accession>
<evidence type="ECO:0000313" key="3">
    <source>
        <dbReference type="Proteomes" id="UP001501358"/>
    </source>
</evidence>
<dbReference type="RefSeq" id="WP_344385581.1">
    <property type="nucleotide sequence ID" value="NZ_BAAATA010000042.1"/>
</dbReference>
<feature type="region of interest" description="Disordered" evidence="1">
    <location>
        <begin position="1"/>
        <end position="26"/>
    </location>
</feature>
<feature type="compositionally biased region" description="Polar residues" evidence="1">
    <location>
        <begin position="11"/>
        <end position="23"/>
    </location>
</feature>
<evidence type="ECO:0000313" key="2">
    <source>
        <dbReference type="EMBL" id="GAA2507258.1"/>
    </source>
</evidence>
<organism evidence="2 3">
    <name type="scientific">Streptomyces thermolineatus</name>
    <dbReference type="NCBI Taxonomy" id="44033"/>
    <lineage>
        <taxon>Bacteria</taxon>
        <taxon>Bacillati</taxon>
        <taxon>Actinomycetota</taxon>
        <taxon>Actinomycetes</taxon>
        <taxon>Kitasatosporales</taxon>
        <taxon>Streptomycetaceae</taxon>
        <taxon>Streptomyces</taxon>
    </lineage>
</organism>
<proteinExistence type="predicted"/>
<reference evidence="3" key="1">
    <citation type="journal article" date="2019" name="Int. J. Syst. Evol. Microbiol.">
        <title>The Global Catalogue of Microorganisms (GCM) 10K type strain sequencing project: providing services to taxonomists for standard genome sequencing and annotation.</title>
        <authorList>
            <consortium name="The Broad Institute Genomics Platform"/>
            <consortium name="The Broad Institute Genome Sequencing Center for Infectious Disease"/>
            <person name="Wu L."/>
            <person name="Ma J."/>
        </authorList>
    </citation>
    <scope>NUCLEOTIDE SEQUENCE [LARGE SCALE GENOMIC DNA]</scope>
    <source>
        <strain evidence="3">JCM 6307</strain>
    </source>
</reference>
<gene>
    <name evidence="2" type="ORF">GCM10010406_49800</name>
</gene>
<feature type="compositionally biased region" description="Basic and acidic residues" evidence="1">
    <location>
        <begin position="711"/>
        <end position="720"/>
    </location>
</feature>
<name>A0ABP6A1I0_9ACTN</name>
<dbReference type="EMBL" id="BAAATA010000042">
    <property type="protein sequence ID" value="GAA2507258.1"/>
    <property type="molecule type" value="Genomic_DNA"/>
</dbReference>
<protein>
    <submittedName>
        <fullName evidence="2">Uncharacterized protein</fullName>
    </submittedName>
</protein>
<feature type="region of interest" description="Disordered" evidence="1">
    <location>
        <begin position="694"/>
        <end position="720"/>
    </location>
</feature>
<evidence type="ECO:0000256" key="1">
    <source>
        <dbReference type="SAM" id="MobiDB-lite"/>
    </source>
</evidence>
<keyword evidence="3" id="KW-1185">Reference proteome</keyword>
<sequence length="720" mass="78463">MTPDPFYDGSRLNQTATGNTGPTIQAGRDIRGDIFITRRAKLPVFPIQHEDREPATDPLWVHTPTPQQAALLLASHGLAVILGEPGTGRRTSAIRALQIHLSTLAEPPSLYDLFPDWDDDETPDEEVLPKSAAGHGYLLDATSRPLTAKTASALTSWAGKLHASGGCLVITGTPRDWGEDGRFTVSMRSPDALKIARNYLAGPLKSPDKADWLLADPSRQASRGLFGGAGNPEPTSGVLSGLVTNGVSPSDAVAIARRLKEIPPERLIRALEQQRNAKDPEAKEQAAAEIEQIKDEVREWSQFLEKVLVEPGTRGQDRVMLLAASYLEGAPLEVCIKAATVFDGNGDTASRRYREGRSPRKRMQQVGVDVTEDDKAAFRRRPGLAKSAIRMDWHHWTNERTETTEWIKRITAPGAVAEGWIKQIGLLLLELSRTAAEAPFFSVVQEWAASANSPESKRIEVVTGLLSRAAQTQELAGETHRKMLDWAKGADPLLKSVVALVCSGSYGTIWPHKAFTRLRWILGQDQSNHASDTAATALLTHATESKDGLNRVVQAVDSWLDKTPNHPAGPRAFLTLADPAKAGNVLTSLVTSAQSFPPVRDFLITAWTRTLAHPAVRDRAYSVLLAWAQAVHDGHLDRVFTFELLTDIRNVHTPQDALFHFLYGNPGDEDPALIEARAALANLRACNHTRCDQPDCPLKKNPSAHDGGAAETRETGDTAS</sequence>